<dbReference type="GO" id="GO:0034599">
    <property type="term" value="P:cellular response to oxidative stress"/>
    <property type="evidence" value="ECO:0007669"/>
    <property type="project" value="TreeGrafter"/>
</dbReference>
<dbReference type="CDD" id="cd03017">
    <property type="entry name" value="PRX_BCP"/>
    <property type="match status" value="1"/>
</dbReference>
<dbReference type="InterPro" id="IPR024706">
    <property type="entry name" value="Peroxiredoxin_AhpC-typ"/>
</dbReference>
<dbReference type="InterPro" id="IPR050924">
    <property type="entry name" value="Peroxiredoxin_BCP/PrxQ"/>
</dbReference>
<dbReference type="Proteomes" id="UP000321595">
    <property type="component" value="Chromosome"/>
</dbReference>
<dbReference type="GO" id="GO:0005737">
    <property type="term" value="C:cytoplasm"/>
    <property type="evidence" value="ECO:0007669"/>
    <property type="project" value="TreeGrafter"/>
</dbReference>
<dbReference type="Gene3D" id="3.40.30.10">
    <property type="entry name" value="Glutaredoxin"/>
    <property type="match status" value="1"/>
</dbReference>
<dbReference type="PIRSF" id="PIRSF000239">
    <property type="entry name" value="AHPC"/>
    <property type="match status" value="1"/>
</dbReference>
<dbReference type="NCBIfam" id="NF006960">
    <property type="entry name" value="PRK09437.1"/>
    <property type="match status" value="1"/>
</dbReference>
<evidence type="ECO:0000256" key="1">
    <source>
        <dbReference type="ARBA" id="ARBA00003330"/>
    </source>
</evidence>
<organism evidence="14 15">
    <name type="scientific">Microvenator marinus</name>
    <dbReference type="NCBI Taxonomy" id="2600177"/>
    <lineage>
        <taxon>Bacteria</taxon>
        <taxon>Deltaproteobacteria</taxon>
        <taxon>Bradymonadales</taxon>
        <taxon>Microvenatoraceae</taxon>
        <taxon>Microvenator</taxon>
    </lineage>
</organism>
<dbReference type="FunFam" id="3.40.30.10:FF:000007">
    <property type="entry name" value="Thioredoxin-dependent thiol peroxidase"/>
    <property type="match status" value="1"/>
</dbReference>
<dbReference type="InterPro" id="IPR013766">
    <property type="entry name" value="Thioredoxin_domain"/>
</dbReference>
<dbReference type="PANTHER" id="PTHR42801:SF4">
    <property type="entry name" value="AHPC_TSA FAMILY PROTEIN"/>
    <property type="match status" value="1"/>
</dbReference>
<sequence length="156" mass="17366">MAENPKLNVGDAVPTFSAESDDAGTVSSKDLKGKKYVLYFYPKDMTPGCTTQACDFNDNLGHFKELGYEVYGVSPDSVASHEQFRKKHDLGFTLLADPEHKLAESFGVWREKKNYGKTYIGLVRSTFFVGEDGKISAIYDNVRAKGHVAKLLREMA</sequence>
<keyword evidence="5" id="KW-0049">Antioxidant</keyword>
<dbReference type="KEGG" id="bbae:FRD01_09270"/>
<gene>
    <name evidence="14" type="ORF">FRD01_09270</name>
</gene>
<dbReference type="GO" id="GO:0045454">
    <property type="term" value="P:cell redox homeostasis"/>
    <property type="evidence" value="ECO:0007669"/>
    <property type="project" value="TreeGrafter"/>
</dbReference>
<dbReference type="Pfam" id="PF00578">
    <property type="entry name" value="AhpC-TSA"/>
    <property type="match status" value="1"/>
</dbReference>
<dbReference type="PROSITE" id="PS51352">
    <property type="entry name" value="THIOREDOXIN_2"/>
    <property type="match status" value="1"/>
</dbReference>
<evidence type="ECO:0000256" key="2">
    <source>
        <dbReference type="ARBA" id="ARBA00011245"/>
    </source>
</evidence>
<comment type="catalytic activity">
    <reaction evidence="11">
        <text>a hydroperoxide + [thioredoxin]-dithiol = an alcohol + [thioredoxin]-disulfide + H2O</text>
        <dbReference type="Rhea" id="RHEA:62620"/>
        <dbReference type="Rhea" id="RHEA-COMP:10698"/>
        <dbReference type="Rhea" id="RHEA-COMP:10700"/>
        <dbReference type="ChEBI" id="CHEBI:15377"/>
        <dbReference type="ChEBI" id="CHEBI:29950"/>
        <dbReference type="ChEBI" id="CHEBI:30879"/>
        <dbReference type="ChEBI" id="CHEBI:35924"/>
        <dbReference type="ChEBI" id="CHEBI:50058"/>
        <dbReference type="EC" id="1.11.1.24"/>
    </reaction>
</comment>
<evidence type="ECO:0000256" key="7">
    <source>
        <dbReference type="ARBA" id="ARBA00023157"/>
    </source>
</evidence>
<comment type="function">
    <text evidence="1">Thiol-specific peroxidase that catalyzes the reduction of hydrogen peroxide and organic hydroperoxides to water and alcohols, respectively. Plays a role in cell protection against oxidative stress by detoxifying peroxides and as sensor of hydrogen peroxide-mediated signaling events.</text>
</comment>
<proteinExistence type="inferred from homology"/>
<evidence type="ECO:0000259" key="13">
    <source>
        <dbReference type="PROSITE" id="PS51352"/>
    </source>
</evidence>
<dbReference type="OrthoDB" id="9812811at2"/>
<feature type="domain" description="Thioredoxin" evidence="13">
    <location>
        <begin position="7"/>
        <end position="156"/>
    </location>
</feature>
<dbReference type="AlphaFoldDB" id="A0A5B8XPL2"/>
<dbReference type="PANTHER" id="PTHR42801">
    <property type="entry name" value="THIOREDOXIN-DEPENDENT PEROXIDE REDUCTASE"/>
    <property type="match status" value="1"/>
</dbReference>
<keyword evidence="4 14" id="KW-0575">Peroxidase</keyword>
<dbReference type="EC" id="1.11.1.24" evidence="3"/>
<evidence type="ECO:0000256" key="3">
    <source>
        <dbReference type="ARBA" id="ARBA00013017"/>
    </source>
</evidence>
<keyword evidence="15" id="KW-1185">Reference proteome</keyword>
<comment type="similarity">
    <text evidence="10">Belongs to the peroxiredoxin family. BCP/PrxQ subfamily.</text>
</comment>
<keyword evidence="6 14" id="KW-0560">Oxidoreductase</keyword>
<evidence type="ECO:0000256" key="12">
    <source>
        <dbReference type="PIRSR" id="PIRSR000239-1"/>
    </source>
</evidence>
<evidence type="ECO:0000256" key="9">
    <source>
        <dbReference type="ARBA" id="ARBA00032824"/>
    </source>
</evidence>
<evidence type="ECO:0000256" key="4">
    <source>
        <dbReference type="ARBA" id="ARBA00022559"/>
    </source>
</evidence>
<dbReference type="RefSeq" id="WP_146959110.1">
    <property type="nucleotide sequence ID" value="NZ_CP042467.1"/>
</dbReference>
<evidence type="ECO:0000256" key="8">
    <source>
        <dbReference type="ARBA" id="ARBA00023284"/>
    </source>
</evidence>
<feature type="active site" description="Cysteine sulfenic acid (-SOH) intermediate; for peroxidase activity" evidence="12">
    <location>
        <position position="49"/>
    </location>
</feature>
<keyword evidence="7" id="KW-1015">Disulfide bond</keyword>
<evidence type="ECO:0000313" key="14">
    <source>
        <dbReference type="EMBL" id="QED27425.1"/>
    </source>
</evidence>
<dbReference type="InterPro" id="IPR036249">
    <property type="entry name" value="Thioredoxin-like_sf"/>
</dbReference>
<evidence type="ECO:0000256" key="5">
    <source>
        <dbReference type="ARBA" id="ARBA00022862"/>
    </source>
</evidence>
<name>A0A5B8XPL2_9DELT</name>
<evidence type="ECO:0000256" key="10">
    <source>
        <dbReference type="ARBA" id="ARBA00038489"/>
    </source>
</evidence>
<dbReference type="GO" id="GO:0008379">
    <property type="term" value="F:thioredoxin peroxidase activity"/>
    <property type="evidence" value="ECO:0007669"/>
    <property type="project" value="TreeGrafter"/>
</dbReference>
<dbReference type="SUPFAM" id="SSF52833">
    <property type="entry name" value="Thioredoxin-like"/>
    <property type="match status" value="1"/>
</dbReference>
<dbReference type="InterPro" id="IPR000866">
    <property type="entry name" value="AhpC/TSA"/>
</dbReference>
<accession>A0A5B8XPL2</accession>
<evidence type="ECO:0000256" key="6">
    <source>
        <dbReference type="ARBA" id="ARBA00023002"/>
    </source>
</evidence>
<dbReference type="EMBL" id="CP042467">
    <property type="protein sequence ID" value="QED27425.1"/>
    <property type="molecule type" value="Genomic_DNA"/>
</dbReference>
<reference evidence="14 15" key="1">
    <citation type="submission" date="2019-08" db="EMBL/GenBank/DDBJ databases">
        <authorList>
            <person name="Liang Q."/>
        </authorList>
    </citation>
    <scope>NUCLEOTIDE SEQUENCE [LARGE SCALE GENOMIC DNA]</scope>
    <source>
        <strain evidence="14 15">V1718</strain>
    </source>
</reference>
<protein>
    <recommendedName>
        <fullName evidence="3">thioredoxin-dependent peroxiredoxin</fullName>
        <ecNumber evidence="3">1.11.1.24</ecNumber>
    </recommendedName>
    <alternativeName>
        <fullName evidence="9">Thioredoxin peroxidase</fullName>
    </alternativeName>
</protein>
<evidence type="ECO:0000256" key="11">
    <source>
        <dbReference type="ARBA" id="ARBA00049091"/>
    </source>
</evidence>
<comment type="subunit">
    <text evidence="2">Monomer.</text>
</comment>
<keyword evidence="8" id="KW-0676">Redox-active center</keyword>
<evidence type="ECO:0000313" key="15">
    <source>
        <dbReference type="Proteomes" id="UP000321595"/>
    </source>
</evidence>